<proteinExistence type="predicted"/>
<dbReference type="RefSeq" id="WP_089023197.1">
    <property type="nucleotide sequence ID" value="NZ_NIQC01000008.1"/>
</dbReference>
<gene>
    <name evidence="3" type="ORF">CDO51_04940</name>
</gene>
<name>A0A226BYR2_9FIRM</name>
<dbReference type="EMBL" id="NIQC01000008">
    <property type="protein sequence ID" value="OWZ84065.1"/>
    <property type="molecule type" value="Genomic_DNA"/>
</dbReference>
<feature type="transmembrane region" description="Helical" evidence="1">
    <location>
        <begin position="106"/>
        <end position="134"/>
    </location>
</feature>
<organism evidence="3 4">
    <name type="scientific">Natranaerobius trueperi</name>
    <dbReference type="NCBI Taxonomy" id="759412"/>
    <lineage>
        <taxon>Bacteria</taxon>
        <taxon>Bacillati</taxon>
        <taxon>Bacillota</taxon>
        <taxon>Clostridia</taxon>
        <taxon>Natranaerobiales</taxon>
        <taxon>Natranaerobiaceae</taxon>
        <taxon>Natranaerobius</taxon>
    </lineage>
</organism>
<keyword evidence="1" id="KW-0812">Transmembrane</keyword>
<protein>
    <recommendedName>
        <fullName evidence="2">YcxB-like C-terminal domain-containing protein</fullName>
    </recommendedName>
</protein>
<evidence type="ECO:0000313" key="4">
    <source>
        <dbReference type="Proteomes" id="UP000214588"/>
    </source>
</evidence>
<keyword evidence="1" id="KW-0472">Membrane</keyword>
<reference evidence="3 4" key="1">
    <citation type="submission" date="2017-06" db="EMBL/GenBank/DDBJ databases">
        <title>Draft Genome Sequence of Natranaerobius trueperi halophilic, alkalithermophilic bacteria from soda lakes.</title>
        <authorList>
            <person name="Zhao B."/>
        </authorList>
    </citation>
    <scope>NUCLEOTIDE SEQUENCE [LARGE SCALE GENOMIC DNA]</scope>
    <source>
        <strain evidence="3 4">DSM 18760</strain>
    </source>
</reference>
<evidence type="ECO:0000313" key="3">
    <source>
        <dbReference type="EMBL" id="OWZ84065.1"/>
    </source>
</evidence>
<dbReference type="AlphaFoldDB" id="A0A226BYR2"/>
<evidence type="ECO:0000259" key="2">
    <source>
        <dbReference type="Pfam" id="PF14317"/>
    </source>
</evidence>
<feature type="domain" description="YcxB-like C-terminal" evidence="2">
    <location>
        <begin position="23"/>
        <end position="78"/>
    </location>
</feature>
<accession>A0A226BYR2</accession>
<keyword evidence="1" id="KW-1133">Transmembrane helix</keyword>
<evidence type="ECO:0000256" key="1">
    <source>
        <dbReference type="SAM" id="Phobius"/>
    </source>
</evidence>
<sequence>MKDNIKSVFSKSDYIEGYQELVIDDDGIKKSSSYGESLYRWNFMDRVKELDKIIYVQLKNNQYLVIPKRVFDTNEELQNTKKFILDKGLQSEPNTKIKNIFKPKELLKLLILIFGLFILTYIFYAFFILVLMLWKM</sequence>
<comment type="caution">
    <text evidence="3">The sequence shown here is derived from an EMBL/GenBank/DDBJ whole genome shotgun (WGS) entry which is preliminary data.</text>
</comment>
<dbReference type="InterPro" id="IPR025588">
    <property type="entry name" value="YcxB-like_C"/>
</dbReference>
<dbReference type="Proteomes" id="UP000214588">
    <property type="component" value="Unassembled WGS sequence"/>
</dbReference>
<dbReference type="Pfam" id="PF14317">
    <property type="entry name" value="YcxB"/>
    <property type="match status" value="1"/>
</dbReference>
<keyword evidence="4" id="KW-1185">Reference proteome</keyword>
<dbReference type="OrthoDB" id="1910803at2"/>